<name>A0A4Y2DDQ2_ARAVE</name>
<protein>
    <recommendedName>
        <fullName evidence="4">FLYWCH-type domain-containing protein</fullName>
    </recommendedName>
</protein>
<dbReference type="EMBL" id="BGPR01000349">
    <property type="protein sequence ID" value="GBM14801.1"/>
    <property type="molecule type" value="Genomic_DNA"/>
</dbReference>
<proteinExistence type="predicted"/>
<feature type="domain" description="FLYWCH-type" evidence="4">
    <location>
        <begin position="3"/>
        <end position="61"/>
    </location>
</feature>
<sequence length="176" mass="20680">MEFMLSEKCRRLLVHDNYKFYKHHNTEEGLKWRCVERKCLANIYTDENATIMLKTDLNHNHERDTNVKRQVIFNSVKRKATAELAKRLQKLIRKEISSAPSGYAEKFNVKDIECIRKSISRARRSIFPHLPQSITNVHAALASTDIKTHQEDKLLQIIDEEKNFVCFSTTSNLKYL</sequence>
<organism evidence="5 6">
    <name type="scientific">Araneus ventricosus</name>
    <name type="common">Orbweaver spider</name>
    <name type="synonym">Epeira ventricosa</name>
    <dbReference type="NCBI Taxonomy" id="182803"/>
    <lineage>
        <taxon>Eukaryota</taxon>
        <taxon>Metazoa</taxon>
        <taxon>Ecdysozoa</taxon>
        <taxon>Arthropoda</taxon>
        <taxon>Chelicerata</taxon>
        <taxon>Arachnida</taxon>
        <taxon>Araneae</taxon>
        <taxon>Araneomorphae</taxon>
        <taxon>Entelegynae</taxon>
        <taxon>Araneoidea</taxon>
        <taxon>Araneidae</taxon>
        <taxon>Araneus</taxon>
    </lineage>
</organism>
<dbReference type="Pfam" id="PF04500">
    <property type="entry name" value="FLYWCH"/>
    <property type="match status" value="1"/>
</dbReference>
<keyword evidence="2" id="KW-0863">Zinc-finger</keyword>
<dbReference type="InterPro" id="IPR007588">
    <property type="entry name" value="Znf_FLYWCH"/>
</dbReference>
<gene>
    <name evidence="5" type="ORF">AVEN_255867_1</name>
</gene>
<evidence type="ECO:0000313" key="6">
    <source>
        <dbReference type="Proteomes" id="UP000499080"/>
    </source>
</evidence>
<keyword evidence="3" id="KW-0862">Zinc</keyword>
<dbReference type="Proteomes" id="UP000499080">
    <property type="component" value="Unassembled WGS sequence"/>
</dbReference>
<dbReference type="Gene3D" id="2.20.25.240">
    <property type="match status" value="1"/>
</dbReference>
<keyword evidence="1" id="KW-0479">Metal-binding</keyword>
<dbReference type="GO" id="GO:0008270">
    <property type="term" value="F:zinc ion binding"/>
    <property type="evidence" value="ECO:0007669"/>
    <property type="project" value="UniProtKB-KW"/>
</dbReference>
<accession>A0A4Y2DDQ2</accession>
<dbReference type="OrthoDB" id="6607069at2759"/>
<comment type="caution">
    <text evidence="5">The sequence shown here is derived from an EMBL/GenBank/DDBJ whole genome shotgun (WGS) entry which is preliminary data.</text>
</comment>
<evidence type="ECO:0000313" key="5">
    <source>
        <dbReference type="EMBL" id="GBM14801.1"/>
    </source>
</evidence>
<evidence type="ECO:0000256" key="3">
    <source>
        <dbReference type="ARBA" id="ARBA00022833"/>
    </source>
</evidence>
<evidence type="ECO:0000256" key="2">
    <source>
        <dbReference type="ARBA" id="ARBA00022771"/>
    </source>
</evidence>
<reference evidence="5 6" key="1">
    <citation type="journal article" date="2019" name="Sci. Rep.">
        <title>Orb-weaving spider Araneus ventricosus genome elucidates the spidroin gene catalogue.</title>
        <authorList>
            <person name="Kono N."/>
            <person name="Nakamura H."/>
            <person name="Ohtoshi R."/>
            <person name="Moran D.A.P."/>
            <person name="Shinohara A."/>
            <person name="Yoshida Y."/>
            <person name="Fujiwara M."/>
            <person name="Mori M."/>
            <person name="Tomita M."/>
            <person name="Arakawa K."/>
        </authorList>
    </citation>
    <scope>NUCLEOTIDE SEQUENCE [LARGE SCALE GENOMIC DNA]</scope>
</reference>
<dbReference type="AlphaFoldDB" id="A0A4Y2DDQ2"/>
<evidence type="ECO:0000256" key="1">
    <source>
        <dbReference type="ARBA" id="ARBA00022723"/>
    </source>
</evidence>
<evidence type="ECO:0000259" key="4">
    <source>
        <dbReference type="Pfam" id="PF04500"/>
    </source>
</evidence>
<keyword evidence="6" id="KW-1185">Reference proteome</keyword>